<keyword evidence="17" id="KW-1185">Reference proteome</keyword>
<dbReference type="InterPro" id="IPR000573">
    <property type="entry name" value="AconitaseA/IPMdHydase_ssu_swvl"/>
</dbReference>
<dbReference type="InterPro" id="IPR006248">
    <property type="entry name" value="Aconitase_mito-like"/>
</dbReference>
<dbReference type="GO" id="GO:0003994">
    <property type="term" value="F:aconitate hydratase activity"/>
    <property type="evidence" value="ECO:0007669"/>
    <property type="project" value="UniProtKB-EC"/>
</dbReference>
<dbReference type="PROSITE" id="PS01244">
    <property type="entry name" value="ACONITASE_2"/>
    <property type="match status" value="1"/>
</dbReference>
<keyword evidence="6 13" id="KW-0479">Metal-binding</keyword>
<dbReference type="Gene3D" id="3.30.499.10">
    <property type="entry name" value="Aconitase, domain 3"/>
    <property type="match status" value="2"/>
</dbReference>
<comment type="function">
    <text evidence="1">Catalyzes the isomerization of citrate to isocitrate via cis-aconitate.</text>
</comment>
<evidence type="ECO:0000259" key="14">
    <source>
        <dbReference type="Pfam" id="PF00330"/>
    </source>
</evidence>
<evidence type="ECO:0000256" key="2">
    <source>
        <dbReference type="ARBA" id="ARBA00004173"/>
    </source>
</evidence>
<dbReference type="FunFam" id="3.20.19.10:FF:000002">
    <property type="entry name" value="Aconitate hydratase, mitochondrial"/>
    <property type="match status" value="1"/>
</dbReference>
<organism evidence="16 17">
    <name type="scientific">Aphis gossypii</name>
    <name type="common">Cotton aphid</name>
    <dbReference type="NCBI Taxonomy" id="80765"/>
    <lineage>
        <taxon>Eukaryota</taxon>
        <taxon>Metazoa</taxon>
        <taxon>Ecdysozoa</taxon>
        <taxon>Arthropoda</taxon>
        <taxon>Hexapoda</taxon>
        <taxon>Insecta</taxon>
        <taxon>Pterygota</taxon>
        <taxon>Neoptera</taxon>
        <taxon>Paraneoptera</taxon>
        <taxon>Hemiptera</taxon>
        <taxon>Sternorrhyncha</taxon>
        <taxon>Aphidomorpha</taxon>
        <taxon>Aphidoidea</taxon>
        <taxon>Aphididae</taxon>
        <taxon>Aphidini</taxon>
        <taxon>Aphis</taxon>
        <taxon>Aphis</taxon>
    </lineage>
</organism>
<reference evidence="16" key="2">
    <citation type="submission" date="2022-10" db="EMBL/GenBank/DDBJ databases">
        <authorList>
            <consortium name="ENA_rothamsted_submissions"/>
            <consortium name="culmorum"/>
            <person name="King R."/>
        </authorList>
    </citation>
    <scope>NUCLEOTIDE SEQUENCE</scope>
</reference>
<keyword evidence="10 13" id="KW-0496">Mitochondrion</keyword>
<dbReference type="AlphaFoldDB" id="A0A9P0IWJ3"/>
<dbReference type="PANTHER" id="PTHR43160">
    <property type="entry name" value="ACONITATE HYDRATASE B"/>
    <property type="match status" value="1"/>
</dbReference>
<dbReference type="EMBL" id="OU899035">
    <property type="protein sequence ID" value="CAH1721082.1"/>
    <property type="molecule type" value="Genomic_DNA"/>
</dbReference>
<dbReference type="Pfam" id="PF00694">
    <property type="entry name" value="Aconitase_C"/>
    <property type="match status" value="1"/>
</dbReference>
<protein>
    <recommendedName>
        <fullName evidence="13">Aconitate hydratase, mitochondrial</fullName>
        <shortName evidence="13">Aconitase</shortName>
        <ecNumber evidence="13">4.2.1.3</ecNumber>
    </recommendedName>
</protein>
<sequence length="752" mass="81730">MSKFDTKPLPYEILEKRLKIVADRLGRPLTLTEKILYSHLDDPVGQSIERGVSYLKLRPDRVAMQDATAQMAMLQFISSGLPKVAVPSTIHCDHLIEAQVGGVEDLKRAKELNEEVYNFLKTASARYGVGFWHPGSGIIHQIILENYAFPGLLMVGTDSHTPNGGGLGGLCIGVGGADAVDVMADIPWELKCPKVIGVRLTGKMTGWTTPKDVILKVADILTVKGGTGAVIEYHGPGVDNISCTGMGTICNMGAEIGATTSLFPFNHRMADYLKATSRADIAEEAAKYSKPLLTPDNGCQYDQLIELDLTTLEPHVNGPFTPDLAHPISKLGNNAKKSDWPVEIKVGLIGSCTNSSYEDMARCATIAKEALDHGRKSKIPFNVTPGSEQIRATIERDGIAQTLREFGGTVLANACGPCIGQWDRKDVKKGEKNTIVSSYNRNFTGRNDANAATHAFVTSPELVTALAIEGRLDFDPTKDSIKGADGKEFKLSNPFGDELPAKGFDPGQDTYQAPPADGSAVSAVVDPKSNRLQLLEPFKPWDGKDLVDLTILIKVKGKCTTDHISAAGPWLKYRGHLDNISNNMFLTATNADNNEMNKVKNQCTGEWGSVPDTARAYKAEGISWVVFGDENYGEGSSREHAALEPRHLGGLAIIVKSFARIHETNLKKQGLLALTFDDTKDYDKVQPDDKVSLVGLDEFTPGKPLTCILRHNDGTCEEILLNHTFNTQQIQWFKSGSALNRMKQLAATMGNP</sequence>
<feature type="domain" description="Aconitase A/isopropylmalate dehydratase small subunit swivel" evidence="15">
    <location>
        <begin position="551"/>
        <end position="678"/>
    </location>
</feature>
<dbReference type="GO" id="GO:0051539">
    <property type="term" value="F:4 iron, 4 sulfur cluster binding"/>
    <property type="evidence" value="ECO:0007669"/>
    <property type="project" value="UniProtKB-UniRule"/>
</dbReference>
<reference evidence="16" key="1">
    <citation type="submission" date="2022-02" db="EMBL/GenBank/DDBJ databases">
        <authorList>
            <person name="King R."/>
        </authorList>
    </citation>
    <scope>NUCLEOTIDE SEQUENCE</scope>
</reference>
<dbReference type="SUPFAM" id="SSF53732">
    <property type="entry name" value="Aconitase iron-sulfur domain"/>
    <property type="match status" value="1"/>
</dbReference>
<proteinExistence type="inferred from homology"/>
<evidence type="ECO:0000256" key="11">
    <source>
        <dbReference type="ARBA" id="ARBA00023239"/>
    </source>
</evidence>
<dbReference type="PANTHER" id="PTHR43160:SF3">
    <property type="entry name" value="ACONITATE HYDRATASE, MITOCHONDRIAL"/>
    <property type="match status" value="1"/>
</dbReference>
<dbReference type="Proteomes" id="UP001154329">
    <property type="component" value="Chromosome 2"/>
</dbReference>
<evidence type="ECO:0000256" key="13">
    <source>
        <dbReference type="RuleBase" id="RU362107"/>
    </source>
</evidence>
<comment type="catalytic activity">
    <reaction evidence="12 13">
        <text>citrate = D-threo-isocitrate</text>
        <dbReference type="Rhea" id="RHEA:10336"/>
        <dbReference type="ChEBI" id="CHEBI:15562"/>
        <dbReference type="ChEBI" id="CHEBI:16947"/>
        <dbReference type="EC" id="4.2.1.3"/>
    </reaction>
</comment>
<dbReference type="GO" id="GO:0005739">
    <property type="term" value="C:mitochondrion"/>
    <property type="evidence" value="ECO:0007669"/>
    <property type="project" value="UniProtKB-SubCell"/>
</dbReference>
<keyword evidence="7 13" id="KW-0809">Transit peptide</keyword>
<comment type="subcellular location">
    <subcellularLocation>
        <location evidence="2 13">Mitochondrion</location>
    </subcellularLocation>
</comment>
<dbReference type="PRINTS" id="PR00415">
    <property type="entry name" value="ACONITASE"/>
</dbReference>
<evidence type="ECO:0000256" key="4">
    <source>
        <dbReference type="ARBA" id="ARBA00007185"/>
    </source>
</evidence>
<evidence type="ECO:0000256" key="9">
    <source>
        <dbReference type="ARBA" id="ARBA00023014"/>
    </source>
</evidence>
<name>A0A9P0IWJ3_APHGO</name>
<dbReference type="InterPro" id="IPR036008">
    <property type="entry name" value="Aconitase_4Fe-4S_dom"/>
</dbReference>
<comment type="cofactor">
    <cofactor evidence="13">
        <name>[4Fe-4S] cluster</name>
        <dbReference type="ChEBI" id="CHEBI:49883"/>
    </cofactor>
    <text evidence="13">Binds 1 [4Fe-4S] cluster per subunit.</text>
</comment>
<comment type="pathway">
    <text evidence="3">Carbohydrate metabolism; tricarboxylic acid cycle; isocitrate from oxaloacetate: step 2/2.</text>
</comment>
<dbReference type="InterPro" id="IPR015928">
    <property type="entry name" value="Aconitase/3IPM_dehydase_swvl"/>
</dbReference>
<evidence type="ECO:0000256" key="12">
    <source>
        <dbReference type="ARBA" id="ARBA00023501"/>
    </source>
</evidence>
<keyword evidence="9 13" id="KW-0411">Iron-sulfur</keyword>
<evidence type="ECO:0000256" key="1">
    <source>
        <dbReference type="ARBA" id="ARBA00003113"/>
    </source>
</evidence>
<dbReference type="FunFam" id="3.30.499.10:FF:000003">
    <property type="entry name" value="Aconitate hydratase, mitochondrial"/>
    <property type="match status" value="1"/>
</dbReference>
<dbReference type="PROSITE" id="PS00450">
    <property type="entry name" value="ACONITASE_1"/>
    <property type="match status" value="1"/>
</dbReference>
<evidence type="ECO:0000256" key="10">
    <source>
        <dbReference type="ARBA" id="ARBA00023128"/>
    </source>
</evidence>
<keyword evidence="8 13" id="KW-0408">Iron</keyword>
<dbReference type="Gene3D" id="3.20.19.10">
    <property type="entry name" value="Aconitase, domain 4"/>
    <property type="match status" value="1"/>
</dbReference>
<accession>A0A9P0IWJ3</accession>
<dbReference type="InterPro" id="IPR015932">
    <property type="entry name" value="Aconitase_dom2"/>
</dbReference>
<evidence type="ECO:0000313" key="17">
    <source>
        <dbReference type="Proteomes" id="UP001154329"/>
    </source>
</evidence>
<dbReference type="Gene3D" id="3.40.1060.10">
    <property type="entry name" value="Aconitase, Domain 2"/>
    <property type="match status" value="1"/>
</dbReference>
<dbReference type="InterPro" id="IPR001030">
    <property type="entry name" value="Acoase/IPM_deHydtase_lsu_aba"/>
</dbReference>
<dbReference type="FunFam" id="3.40.1060.10:FF:000001">
    <property type="entry name" value="Aconitate hydratase, mitochondrial"/>
    <property type="match status" value="1"/>
</dbReference>
<dbReference type="InterPro" id="IPR015931">
    <property type="entry name" value="Acnase/IPM_dHydase_lsu_aba_1/3"/>
</dbReference>
<dbReference type="CDD" id="cd01584">
    <property type="entry name" value="AcnA_Mitochondrial"/>
    <property type="match status" value="1"/>
</dbReference>
<keyword evidence="11 13" id="KW-0456">Lyase</keyword>
<dbReference type="GO" id="GO:0046872">
    <property type="term" value="F:metal ion binding"/>
    <property type="evidence" value="ECO:0007669"/>
    <property type="project" value="UniProtKB-UniRule"/>
</dbReference>
<dbReference type="InterPro" id="IPR018136">
    <property type="entry name" value="Aconitase_4Fe-4S_BS"/>
</dbReference>
<evidence type="ECO:0000256" key="8">
    <source>
        <dbReference type="ARBA" id="ARBA00023004"/>
    </source>
</evidence>
<evidence type="ECO:0000259" key="15">
    <source>
        <dbReference type="Pfam" id="PF00694"/>
    </source>
</evidence>
<dbReference type="InterPro" id="IPR050926">
    <property type="entry name" value="Aconitase/IPM_isomerase"/>
</dbReference>
<keyword evidence="5" id="KW-0816">Tricarboxylic acid cycle</keyword>
<dbReference type="EC" id="4.2.1.3" evidence="13"/>
<dbReference type="NCBIfam" id="TIGR01340">
    <property type="entry name" value="aconitase_mito"/>
    <property type="match status" value="1"/>
</dbReference>
<evidence type="ECO:0000256" key="7">
    <source>
        <dbReference type="ARBA" id="ARBA00022946"/>
    </source>
</evidence>
<comment type="similarity">
    <text evidence="4 13">Belongs to the aconitase/IPM isomerase family.</text>
</comment>
<dbReference type="GO" id="GO:0006099">
    <property type="term" value="P:tricarboxylic acid cycle"/>
    <property type="evidence" value="ECO:0007669"/>
    <property type="project" value="UniProtKB-KW"/>
</dbReference>
<feature type="domain" description="Aconitase/3-isopropylmalate dehydratase large subunit alpha/beta/alpha" evidence="14">
    <location>
        <begin position="33"/>
        <end position="470"/>
    </location>
</feature>
<evidence type="ECO:0000256" key="3">
    <source>
        <dbReference type="ARBA" id="ARBA00004717"/>
    </source>
</evidence>
<dbReference type="FunFam" id="3.30.499.10:FF:000004">
    <property type="entry name" value="Aconitate hydratase, mitochondrial"/>
    <property type="match status" value="1"/>
</dbReference>
<dbReference type="SUPFAM" id="SSF52016">
    <property type="entry name" value="LeuD/IlvD-like"/>
    <property type="match status" value="1"/>
</dbReference>
<dbReference type="GO" id="GO:0005829">
    <property type="term" value="C:cytosol"/>
    <property type="evidence" value="ECO:0007669"/>
    <property type="project" value="TreeGrafter"/>
</dbReference>
<dbReference type="NCBIfam" id="NF005558">
    <property type="entry name" value="PRK07229.1"/>
    <property type="match status" value="1"/>
</dbReference>
<evidence type="ECO:0000256" key="5">
    <source>
        <dbReference type="ARBA" id="ARBA00022532"/>
    </source>
</evidence>
<evidence type="ECO:0000256" key="6">
    <source>
        <dbReference type="ARBA" id="ARBA00022723"/>
    </source>
</evidence>
<dbReference type="Pfam" id="PF00330">
    <property type="entry name" value="Aconitase"/>
    <property type="match status" value="1"/>
</dbReference>
<gene>
    <name evidence="16" type="ORF">APHIGO_LOCUS4246</name>
</gene>
<evidence type="ECO:0000313" key="16">
    <source>
        <dbReference type="EMBL" id="CAH1721082.1"/>
    </source>
</evidence>